<reference evidence="6 7" key="1">
    <citation type="submission" date="2013-02" db="EMBL/GenBank/DDBJ databases">
        <title>The Genome Sequence of Acinetobacter parvus NIPH 1103.</title>
        <authorList>
            <consortium name="The Broad Institute Genome Sequencing Platform"/>
            <consortium name="The Broad Institute Genome Sequencing Center for Infectious Disease"/>
            <person name="Cerqueira G."/>
            <person name="Feldgarden M."/>
            <person name="Courvalin P."/>
            <person name="Perichon B."/>
            <person name="Grillot-Courvalin C."/>
            <person name="Clermont D."/>
            <person name="Rocha E."/>
            <person name="Yoon E.-J."/>
            <person name="Nemec A."/>
            <person name="Walker B."/>
            <person name="Young S.K."/>
            <person name="Zeng Q."/>
            <person name="Gargeya S."/>
            <person name="Fitzgerald M."/>
            <person name="Haas B."/>
            <person name="Abouelleil A."/>
            <person name="Alvarado L."/>
            <person name="Arachchi H.M."/>
            <person name="Berlin A.M."/>
            <person name="Chapman S.B."/>
            <person name="Dewar J."/>
            <person name="Goldberg J."/>
            <person name="Griggs A."/>
            <person name="Gujja S."/>
            <person name="Hansen M."/>
            <person name="Howarth C."/>
            <person name="Imamovic A."/>
            <person name="Larimer J."/>
            <person name="McCowan C."/>
            <person name="Murphy C."/>
            <person name="Neiman D."/>
            <person name="Pearson M."/>
            <person name="Priest M."/>
            <person name="Roberts A."/>
            <person name="Saif S."/>
            <person name="Shea T."/>
            <person name="Sisk P."/>
            <person name="Sykes S."/>
            <person name="Wortman J."/>
            <person name="Nusbaum C."/>
            <person name="Birren B."/>
        </authorList>
    </citation>
    <scope>NUCLEOTIDE SEQUENCE [LARGE SCALE GENOMIC DNA]</scope>
    <source>
        <strain evidence="6 7">NIPH 1103</strain>
    </source>
</reference>
<dbReference type="GO" id="GO:0003677">
    <property type="term" value="F:DNA binding"/>
    <property type="evidence" value="ECO:0007669"/>
    <property type="project" value="UniProtKB-KW"/>
</dbReference>
<protein>
    <recommendedName>
        <fullName evidence="5">Tyr recombinase domain-containing protein</fullName>
    </recommendedName>
</protein>
<evidence type="ECO:0000313" key="7">
    <source>
        <dbReference type="Proteomes" id="UP000018426"/>
    </source>
</evidence>
<dbReference type="PROSITE" id="PS51898">
    <property type="entry name" value="TYR_RECOMBINASE"/>
    <property type="match status" value="1"/>
</dbReference>
<dbReference type="Gene3D" id="1.10.150.130">
    <property type="match status" value="1"/>
</dbReference>
<dbReference type="SUPFAM" id="SSF56349">
    <property type="entry name" value="DNA breaking-rejoining enzymes"/>
    <property type="match status" value="1"/>
</dbReference>
<keyword evidence="3" id="KW-0238">DNA-binding</keyword>
<dbReference type="PANTHER" id="PTHR30629:SF2">
    <property type="entry name" value="PROPHAGE INTEGRASE INTS-RELATED"/>
    <property type="match status" value="1"/>
</dbReference>
<gene>
    <name evidence="6" type="ORF">F989_01191</name>
</gene>
<evidence type="ECO:0000256" key="2">
    <source>
        <dbReference type="ARBA" id="ARBA00022908"/>
    </source>
</evidence>
<evidence type="ECO:0000259" key="5">
    <source>
        <dbReference type="PROSITE" id="PS51898"/>
    </source>
</evidence>
<dbReference type="PATRIC" id="fig|1217671.3.peg.1179"/>
<dbReference type="InterPro" id="IPR011010">
    <property type="entry name" value="DNA_brk_join_enz"/>
</dbReference>
<dbReference type="InterPro" id="IPR053876">
    <property type="entry name" value="Phage_int_M"/>
</dbReference>
<dbReference type="RefSeq" id="WP_004678284.1">
    <property type="nucleotide sequence ID" value="NZ_KB849226.1"/>
</dbReference>
<dbReference type="CDD" id="cd00801">
    <property type="entry name" value="INT_P4_C"/>
    <property type="match status" value="1"/>
</dbReference>
<dbReference type="Pfam" id="PF22022">
    <property type="entry name" value="Phage_int_M"/>
    <property type="match status" value="1"/>
</dbReference>
<dbReference type="Pfam" id="PF00589">
    <property type="entry name" value="Phage_integrase"/>
    <property type="match status" value="1"/>
</dbReference>
<dbReference type="InterPro" id="IPR050808">
    <property type="entry name" value="Phage_Integrase"/>
</dbReference>
<evidence type="ECO:0000313" key="6">
    <source>
        <dbReference type="EMBL" id="ENU33705.1"/>
    </source>
</evidence>
<keyword evidence="4" id="KW-0233">DNA recombination</keyword>
<keyword evidence="2" id="KW-0229">DNA integration</keyword>
<dbReference type="Gene3D" id="1.10.443.10">
    <property type="entry name" value="Intergrase catalytic core"/>
    <property type="match status" value="1"/>
</dbReference>
<dbReference type="GO" id="GO:0006310">
    <property type="term" value="P:DNA recombination"/>
    <property type="evidence" value="ECO:0007669"/>
    <property type="project" value="UniProtKB-KW"/>
</dbReference>
<feature type="domain" description="Tyr recombinase" evidence="5">
    <location>
        <begin position="106"/>
        <end position="288"/>
    </location>
</feature>
<comment type="caution">
    <text evidence="6">The sequence shown here is derived from an EMBL/GenBank/DDBJ whole genome shotgun (WGS) entry which is preliminary data.</text>
</comment>
<dbReference type="InterPro" id="IPR013762">
    <property type="entry name" value="Integrase-like_cat_sf"/>
</dbReference>
<evidence type="ECO:0000256" key="1">
    <source>
        <dbReference type="ARBA" id="ARBA00008857"/>
    </source>
</evidence>
<dbReference type="InterPro" id="IPR002104">
    <property type="entry name" value="Integrase_catalytic"/>
</dbReference>
<name>N8Q5A6_9GAMM</name>
<dbReference type="GO" id="GO:0015074">
    <property type="term" value="P:DNA integration"/>
    <property type="evidence" value="ECO:0007669"/>
    <property type="project" value="UniProtKB-KW"/>
</dbReference>
<comment type="similarity">
    <text evidence="1">Belongs to the 'phage' integrase family.</text>
</comment>
<dbReference type="AlphaFoldDB" id="N8Q5A6"/>
<organism evidence="6 7">
    <name type="scientific">Acinetobacter parvus NIPH 1103</name>
    <dbReference type="NCBI Taxonomy" id="1217671"/>
    <lineage>
        <taxon>Bacteria</taxon>
        <taxon>Pseudomonadati</taxon>
        <taxon>Pseudomonadota</taxon>
        <taxon>Gammaproteobacteria</taxon>
        <taxon>Moraxellales</taxon>
        <taxon>Moraxellaceae</taxon>
        <taxon>Acinetobacter</taxon>
    </lineage>
</organism>
<dbReference type="Proteomes" id="UP000018426">
    <property type="component" value="Unassembled WGS sequence"/>
</dbReference>
<sequence length="326" mass="37737">MVVLSSILQYAQDWLNKRAIEGRSDGENTRMLNVDILPYIGDMPITSLNPEQLEKDVTDRIIQRGAIALAGRVRMVIKMILDIPLKKRLIQYNPAQSISLPQPITQNHPAITEEQELASMLKGIWAYTENNPRNYIITELAMKFAIYIFQRPNEIRGLLWESVNMDKRYLTFVASKTKQMHIVPLSSQAFEILEQIYELKLNSIYVFPSIKSNKACISNCTMGQGLKQIGFRGKQTAHGFRAMARTLLDEELDTRSDIIEHQLAHKVRDPNGTAYNRTKFLKKRQKMMQLWADYLDALRLDQDVTRFKPQDDEMDNIIQFTRRESA</sequence>
<dbReference type="PANTHER" id="PTHR30629">
    <property type="entry name" value="PROPHAGE INTEGRASE"/>
    <property type="match status" value="1"/>
</dbReference>
<proteinExistence type="inferred from homology"/>
<evidence type="ECO:0000256" key="3">
    <source>
        <dbReference type="ARBA" id="ARBA00023125"/>
    </source>
</evidence>
<evidence type="ECO:0000256" key="4">
    <source>
        <dbReference type="ARBA" id="ARBA00023172"/>
    </source>
</evidence>
<dbReference type="HOGENOM" id="CLU_027562_0_0_6"/>
<dbReference type="EMBL" id="APOL01000021">
    <property type="protein sequence ID" value="ENU33705.1"/>
    <property type="molecule type" value="Genomic_DNA"/>
</dbReference>
<dbReference type="InterPro" id="IPR010998">
    <property type="entry name" value="Integrase_recombinase_N"/>
</dbReference>
<accession>N8Q5A6</accession>